<dbReference type="InterPro" id="IPR008256">
    <property type="entry name" value="Peptidase_S1B"/>
</dbReference>
<dbReference type="SMART" id="SM00477">
    <property type="entry name" value="NUC"/>
    <property type="match status" value="1"/>
</dbReference>
<dbReference type="SUPFAM" id="SSF54060">
    <property type="entry name" value="His-Me finger endonucleases"/>
    <property type="match status" value="1"/>
</dbReference>
<evidence type="ECO:0000313" key="13">
    <source>
        <dbReference type="EMBL" id="GEL48777.1"/>
    </source>
</evidence>
<dbReference type="EC" id="3.4.21.-" evidence="9"/>
<evidence type="ECO:0000256" key="8">
    <source>
        <dbReference type="PIRSR" id="PIRSR640255-2"/>
    </source>
</evidence>
<evidence type="ECO:0000256" key="3">
    <source>
        <dbReference type="ARBA" id="ARBA00022729"/>
    </source>
</evidence>
<reference evidence="14 16" key="2">
    <citation type="submission" date="2020-08" db="EMBL/GenBank/DDBJ databases">
        <title>Sequencing the genomes of 1000 actinobacteria strains.</title>
        <authorList>
            <person name="Klenk H.-P."/>
        </authorList>
    </citation>
    <scope>NUCLEOTIDE SEQUENCE [LARGE SCALE GENOMIC DNA]</scope>
    <source>
        <strain evidence="14 16">DSM 9581</strain>
    </source>
</reference>
<dbReference type="GO" id="GO:0046872">
    <property type="term" value="F:metal ion binding"/>
    <property type="evidence" value="ECO:0007669"/>
    <property type="project" value="UniProtKB-KW"/>
</dbReference>
<keyword evidence="2 9" id="KW-0645">Protease</keyword>
<feature type="active site" description="Charge relay system" evidence="6">
    <location>
        <position position="162"/>
    </location>
</feature>
<feature type="active site" description="Proton acceptor" evidence="7">
    <location>
        <position position="545"/>
    </location>
</feature>
<comment type="caution">
    <text evidence="13">The sequence shown here is derived from an EMBL/GenBank/DDBJ whole genome shotgun (WGS) entry which is preliminary data.</text>
</comment>
<dbReference type="SMART" id="SM00892">
    <property type="entry name" value="Endonuclease_NS"/>
    <property type="match status" value="1"/>
</dbReference>
<keyword evidence="15" id="KW-1185">Reference proteome</keyword>
<dbReference type="CDD" id="cd00091">
    <property type="entry name" value="NUC"/>
    <property type="match status" value="1"/>
</dbReference>
<keyword evidence="14" id="KW-0540">Nuclease</keyword>
<dbReference type="Gene3D" id="2.40.10.10">
    <property type="entry name" value="Trypsin-like serine proteases"/>
    <property type="match status" value="2"/>
</dbReference>
<dbReference type="InterPro" id="IPR009003">
    <property type="entry name" value="Peptidase_S1_PA"/>
</dbReference>
<keyword evidence="4 9" id="KW-0378">Hydrolase</keyword>
<feature type="domain" description="DNA/RNA non-specific endonuclease/pyrophosphatase/phosphodiesterase" evidence="12">
    <location>
        <begin position="482"/>
        <end position="690"/>
    </location>
</feature>
<dbReference type="EMBL" id="BJVQ01000108">
    <property type="protein sequence ID" value="GEL48777.1"/>
    <property type="molecule type" value="Genomic_DNA"/>
</dbReference>
<feature type="active site" description="Charge relay system" evidence="6">
    <location>
        <position position="208"/>
    </location>
</feature>
<evidence type="ECO:0000259" key="12">
    <source>
        <dbReference type="SMART" id="SM00892"/>
    </source>
</evidence>
<protein>
    <recommendedName>
        <fullName evidence="9">Serine protease</fullName>
        <ecNumber evidence="9">3.4.21.-</ecNumber>
    </recommendedName>
</protein>
<dbReference type="Pfam" id="PF13365">
    <property type="entry name" value="Trypsin_2"/>
    <property type="match status" value="1"/>
</dbReference>
<dbReference type="InterPro" id="IPR044925">
    <property type="entry name" value="His-Me_finger_sf"/>
</dbReference>
<comment type="similarity">
    <text evidence="1 9">Belongs to the peptidase S1B family.</text>
</comment>
<evidence type="ECO:0000256" key="1">
    <source>
        <dbReference type="ARBA" id="ARBA00008764"/>
    </source>
</evidence>
<keyword evidence="5 9" id="KW-0720">Serine protease</keyword>
<dbReference type="GO" id="GO:0006508">
    <property type="term" value="P:proteolysis"/>
    <property type="evidence" value="ECO:0007669"/>
    <property type="project" value="UniProtKB-KW"/>
</dbReference>
<keyword evidence="3" id="KW-0732">Signal</keyword>
<reference evidence="13 15" key="1">
    <citation type="submission" date="2019-07" db="EMBL/GenBank/DDBJ databases">
        <title>Whole genome shotgun sequence of Cellulomonas hominis NBRC 16055.</title>
        <authorList>
            <person name="Hosoyama A."/>
            <person name="Uohara A."/>
            <person name="Ohji S."/>
            <person name="Ichikawa N."/>
        </authorList>
    </citation>
    <scope>NUCLEOTIDE SEQUENCE [LARGE SCALE GENOMIC DNA]</scope>
    <source>
        <strain evidence="13 15">NBRC 16055</strain>
    </source>
</reference>
<organism evidence="13 15">
    <name type="scientific">Cellulomonas hominis</name>
    <dbReference type="NCBI Taxonomy" id="156981"/>
    <lineage>
        <taxon>Bacteria</taxon>
        <taxon>Bacillati</taxon>
        <taxon>Actinomycetota</taxon>
        <taxon>Actinomycetes</taxon>
        <taxon>Micrococcales</taxon>
        <taxon>Cellulomonadaceae</taxon>
        <taxon>Cellulomonas</taxon>
    </lineage>
</organism>
<dbReference type="AlphaFoldDB" id="A0A511FK53"/>
<dbReference type="InterPro" id="IPR001604">
    <property type="entry name" value="Endo_G_ENPP1-like_dom"/>
</dbReference>
<dbReference type="InterPro" id="IPR040255">
    <property type="entry name" value="Non-specific_endonuclease"/>
</dbReference>
<dbReference type="GO" id="GO:0008236">
    <property type="term" value="F:serine-type peptidase activity"/>
    <property type="evidence" value="ECO:0007669"/>
    <property type="project" value="UniProtKB-KW"/>
</dbReference>
<evidence type="ECO:0000256" key="2">
    <source>
        <dbReference type="ARBA" id="ARBA00022670"/>
    </source>
</evidence>
<dbReference type="GO" id="GO:0003676">
    <property type="term" value="F:nucleic acid binding"/>
    <property type="evidence" value="ECO:0007669"/>
    <property type="project" value="InterPro"/>
</dbReference>
<feature type="compositionally biased region" description="Low complexity" evidence="10">
    <location>
        <begin position="354"/>
        <end position="363"/>
    </location>
</feature>
<dbReference type="PANTHER" id="PTHR13966:SF5">
    <property type="entry name" value="ENDONUCLEASE G, MITOCHONDRIAL"/>
    <property type="match status" value="1"/>
</dbReference>
<dbReference type="Gene3D" id="3.40.570.10">
    <property type="entry name" value="Extracellular Endonuclease, subunit A"/>
    <property type="match status" value="1"/>
</dbReference>
<feature type="active site" description="Charge relay system" evidence="6">
    <location>
        <position position="281"/>
    </location>
</feature>
<feature type="binding site" evidence="8">
    <location>
        <position position="579"/>
    </location>
    <ligand>
        <name>Mg(2+)</name>
        <dbReference type="ChEBI" id="CHEBI:18420"/>
        <note>catalytic</note>
    </ligand>
</feature>
<evidence type="ECO:0000313" key="14">
    <source>
        <dbReference type="EMBL" id="MBB5475346.1"/>
    </source>
</evidence>
<dbReference type="Proteomes" id="UP000321723">
    <property type="component" value="Unassembled WGS sequence"/>
</dbReference>
<feature type="region of interest" description="Disordered" evidence="10">
    <location>
        <begin position="342"/>
        <end position="371"/>
    </location>
</feature>
<keyword evidence="14" id="KW-0255">Endonuclease</keyword>
<evidence type="ECO:0000256" key="4">
    <source>
        <dbReference type="ARBA" id="ARBA00022801"/>
    </source>
</evidence>
<proteinExistence type="inferred from homology"/>
<dbReference type="Proteomes" id="UP000564629">
    <property type="component" value="Unassembled WGS sequence"/>
</dbReference>
<keyword evidence="8" id="KW-0479">Metal-binding</keyword>
<dbReference type="OrthoDB" id="104542at2"/>
<sequence>MGTVAAAEPSALADRLREQERYQQELATRRVRERDAERAPALEDLDQGAEIAAANDPVRVAKRVDRVSRYLTGRDPDSVPADAPPDALLADAAARLDLPDEPGVLLERVINQPDFLAVRYLEGGHVAQRTVGRVVIRDAAGRTAGYGTGFLVSAHLLLTNHHVLPSADVAAASCVELDFQRGLDGRRRAVVELGFDPGRFFVADPTLDFALVQIAGAPASTAPFGWSRLTEAQGTVVVGESVSIVQHPRGREKEVVLRENKLVDIPEQVLHYLTDTEPGSSGSPVFNDQWEVVALHHASVRLGEQFVNEGIRISRILRHVRAAQLDAEGRARVAALGTAASPHGRVVETGPGADGTAGRTPDGTAGGTTDGTVTVDVPVRITVHVRAGVPAVVARAGAEVPAPPAPIAPPVPEAPPADVAPAAAPPGHDGATAAVALAQPVEELAVDPDYAGRGGYDPDFLGVSLPLPGVGTNAAVASAELRYHHFSVVMHRERRLALLAAVNLDGARADGPLRSDDRWILDPRLPREEQTGAEVYRDNALDRGHLVRRLDPAWGPQARAANDDTFHYTNSAPQHHAFNAGSTLWLGLEEYVLGTAWRDRLRVSVVSGPVLAPDDPPYRGVLLPRQFYKVVAVVGGAGDLSVTGYVLGQHAFLPGVLTEGAFGPFRTFQVPVSLVAALTGLDLAAHAAADPLRHLEATVAARPLRSYADVELGP</sequence>
<dbReference type="InterPro" id="IPR043504">
    <property type="entry name" value="Peptidase_S1_PA_chymotrypsin"/>
</dbReference>
<name>A0A511FK53_9CELL</name>
<gene>
    <name evidence="13" type="ORF">CHO01_38930</name>
    <name evidence="14" type="ORF">HNR08_004082</name>
</gene>
<evidence type="ECO:0000256" key="9">
    <source>
        <dbReference type="RuleBase" id="RU004296"/>
    </source>
</evidence>
<dbReference type="PANTHER" id="PTHR13966">
    <property type="entry name" value="ENDONUCLEASE RELATED"/>
    <property type="match status" value="1"/>
</dbReference>
<evidence type="ECO:0000259" key="11">
    <source>
        <dbReference type="SMART" id="SM00477"/>
    </source>
</evidence>
<evidence type="ECO:0000313" key="16">
    <source>
        <dbReference type="Proteomes" id="UP000564629"/>
    </source>
</evidence>
<dbReference type="PRINTS" id="PR00839">
    <property type="entry name" value="V8PROTEASE"/>
</dbReference>
<dbReference type="InterPro" id="IPR020821">
    <property type="entry name" value="ENPP1-3/EXOG-like_nuc-like"/>
</dbReference>
<accession>A0A511FK53</accession>
<evidence type="ECO:0000313" key="15">
    <source>
        <dbReference type="Proteomes" id="UP000321723"/>
    </source>
</evidence>
<feature type="region of interest" description="Disordered" evidence="10">
    <location>
        <begin position="1"/>
        <end position="20"/>
    </location>
</feature>
<evidence type="ECO:0000256" key="5">
    <source>
        <dbReference type="ARBA" id="ARBA00022825"/>
    </source>
</evidence>
<evidence type="ECO:0000256" key="10">
    <source>
        <dbReference type="SAM" id="MobiDB-lite"/>
    </source>
</evidence>
<dbReference type="Pfam" id="PF01223">
    <property type="entry name" value="Endonuclease_NS"/>
    <property type="match status" value="1"/>
</dbReference>
<dbReference type="InterPro" id="IPR044929">
    <property type="entry name" value="DNA/RNA_non-sp_Endonuclease_sf"/>
</dbReference>
<dbReference type="GO" id="GO:0004519">
    <property type="term" value="F:endonuclease activity"/>
    <property type="evidence" value="ECO:0007669"/>
    <property type="project" value="UniProtKB-KW"/>
</dbReference>
<evidence type="ECO:0000256" key="7">
    <source>
        <dbReference type="PIRSR" id="PIRSR640255-1"/>
    </source>
</evidence>
<feature type="domain" description="ENPP1-3/EXOG-like endonuclease/phosphodiesterase" evidence="11">
    <location>
        <begin position="483"/>
        <end position="690"/>
    </location>
</feature>
<evidence type="ECO:0000256" key="6">
    <source>
        <dbReference type="PIRSR" id="PIRSR608256-1"/>
    </source>
</evidence>
<dbReference type="EMBL" id="JACHDN010000001">
    <property type="protein sequence ID" value="MBB5475346.1"/>
    <property type="molecule type" value="Genomic_DNA"/>
</dbReference>
<dbReference type="SUPFAM" id="SSF50494">
    <property type="entry name" value="Trypsin-like serine proteases"/>
    <property type="match status" value="1"/>
</dbReference>
<dbReference type="RefSeq" id="WP_146840770.1">
    <property type="nucleotide sequence ID" value="NZ_BJVQ01000108.1"/>
</dbReference>